<dbReference type="EMBL" id="MK503924">
    <property type="protein sequence ID" value="QED40089.1"/>
    <property type="molecule type" value="Genomic_DNA"/>
</dbReference>
<organismHost>
    <name type="scientific">Lepidoptera</name>
    <name type="common">moths &amp; butterflies</name>
    <dbReference type="NCBI Taxonomy" id="7088"/>
</organismHost>
<evidence type="ECO:0000313" key="1">
    <source>
        <dbReference type="EMBL" id="QED40089.1"/>
    </source>
</evidence>
<accession>A0A7G3W7N2</accession>
<dbReference type="Pfam" id="PF06878">
    <property type="entry name" value="Pkip-1"/>
    <property type="match status" value="1"/>
</dbReference>
<proteinExistence type="predicted"/>
<protein>
    <submittedName>
        <fullName evidence="1">PKIP-1</fullName>
    </submittedName>
</protein>
<dbReference type="InterPro" id="IPR009672">
    <property type="entry name" value="Pkip-1"/>
</dbReference>
<name>A0A7G3W7N2_NPVSF</name>
<organism evidence="1">
    <name type="scientific">Spodoptera frugiperda nuclear polyhedrosis virus</name>
    <name type="common">SfNPV</name>
    <dbReference type="NCBI Taxonomy" id="10455"/>
    <lineage>
        <taxon>Viruses</taxon>
        <taxon>Viruses incertae sedis</taxon>
        <taxon>Naldaviricetes</taxon>
        <taxon>Lefavirales</taxon>
        <taxon>Baculoviridae</taxon>
        <taxon>Alphabaculovirus</taxon>
        <taxon>Alphabaculovirus spofrugiperdae</taxon>
    </lineage>
</organism>
<reference evidence="1" key="1">
    <citation type="submission" date="2019-02" db="EMBL/GenBank/DDBJ databases">
        <title>Genetic diversity of Spodoptera frugiperda multiple nucleopolyhedovirus and pathogenicity against corn- and rice-strain S. frugiperda larvae.</title>
        <authorList>
            <person name="Harrison R.L."/>
            <person name="Rowley D.L."/>
            <person name="Popham H.J."/>
        </authorList>
    </citation>
    <scope>NUCLEOTIDE SEQUENCE</scope>
    <source>
        <strain evidence="1">IIBBL BCIPV 459</strain>
    </source>
</reference>
<sequence length="175" mass="21062">MQLHQQRQQQNERITILAEKENNLRNQYDNKVLAVLKKGQFTDAVKNELKIMAAEQFGIEEQLYNLRHNNTDNRRKDFINNFNELVDFNNEHIEHMYNNDENDDLLIKKYNITEKPKAIQDVFKKNNRKFIKILKQFIDKRNVYRSNENVALLEELVLLKCNLIKHLCVMEKLCK</sequence>